<organism evidence="1 2">
    <name type="scientific">Aphis craccivora</name>
    <name type="common">Cowpea aphid</name>
    <dbReference type="NCBI Taxonomy" id="307492"/>
    <lineage>
        <taxon>Eukaryota</taxon>
        <taxon>Metazoa</taxon>
        <taxon>Ecdysozoa</taxon>
        <taxon>Arthropoda</taxon>
        <taxon>Hexapoda</taxon>
        <taxon>Insecta</taxon>
        <taxon>Pterygota</taxon>
        <taxon>Neoptera</taxon>
        <taxon>Paraneoptera</taxon>
        <taxon>Hemiptera</taxon>
        <taxon>Sternorrhyncha</taxon>
        <taxon>Aphidomorpha</taxon>
        <taxon>Aphidoidea</taxon>
        <taxon>Aphididae</taxon>
        <taxon>Aphidini</taxon>
        <taxon>Aphis</taxon>
        <taxon>Aphis</taxon>
    </lineage>
</organism>
<dbReference type="Proteomes" id="UP000478052">
    <property type="component" value="Unassembled WGS sequence"/>
</dbReference>
<protein>
    <submittedName>
        <fullName evidence="1">Uncharacterized protein</fullName>
    </submittedName>
</protein>
<gene>
    <name evidence="1" type="ORF">FWK35_00009384</name>
</gene>
<proteinExistence type="predicted"/>
<reference evidence="1 2" key="1">
    <citation type="submission" date="2019-08" db="EMBL/GenBank/DDBJ databases">
        <title>Whole genome of Aphis craccivora.</title>
        <authorList>
            <person name="Voronova N.V."/>
            <person name="Shulinski R.S."/>
            <person name="Bandarenka Y.V."/>
            <person name="Zhorov D.G."/>
            <person name="Warner D."/>
        </authorList>
    </citation>
    <scope>NUCLEOTIDE SEQUENCE [LARGE SCALE GENOMIC DNA]</scope>
    <source>
        <strain evidence="1">180601</strain>
        <tissue evidence="1">Whole Body</tissue>
    </source>
</reference>
<dbReference type="EMBL" id="VUJU01000876">
    <property type="protein sequence ID" value="KAF0767879.1"/>
    <property type="molecule type" value="Genomic_DNA"/>
</dbReference>
<evidence type="ECO:0000313" key="1">
    <source>
        <dbReference type="EMBL" id="KAF0767879.1"/>
    </source>
</evidence>
<name>A0A6G0ZB67_APHCR</name>
<sequence>MTEKREFLRKTSFRPNRFFYMVVIQQLITVITRNFHQMLMSVLSIL</sequence>
<comment type="caution">
    <text evidence="1">The sequence shown here is derived from an EMBL/GenBank/DDBJ whole genome shotgun (WGS) entry which is preliminary data.</text>
</comment>
<accession>A0A6G0ZB67</accession>
<keyword evidence="2" id="KW-1185">Reference proteome</keyword>
<dbReference type="AlphaFoldDB" id="A0A6G0ZB67"/>
<evidence type="ECO:0000313" key="2">
    <source>
        <dbReference type="Proteomes" id="UP000478052"/>
    </source>
</evidence>